<feature type="transmembrane region" description="Helical" evidence="1">
    <location>
        <begin position="88"/>
        <end position="105"/>
    </location>
</feature>
<reference evidence="3" key="1">
    <citation type="journal article" date="2019" name="Int. J. Syst. Evol. Microbiol.">
        <title>The Global Catalogue of Microorganisms (GCM) 10K type strain sequencing project: providing services to taxonomists for standard genome sequencing and annotation.</title>
        <authorList>
            <consortium name="The Broad Institute Genomics Platform"/>
            <consortium name="The Broad Institute Genome Sequencing Center for Infectious Disease"/>
            <person name="Wu L."/>
            <person name="Ma J."/>
        </authorList>
    </citation>
    <scope>NUCLEOTIDE SEQUENCE [LARGE SCALE GENOMIC DNA]</scope>
    <source>
        <strain evidence="3">PCU 266</strain>
    </source>
</reference>
<feature type="transmembrane region" description="Helical" evidence="1">
    <location>
        <begin position="48"/>
        <end position="68"/>
    </location>
</feature>
<evidence type="ECO:0008006" key="4">
    <source>
        <dbReference type="Google" id="ProtNLM"/>
    </source>
</evidence>
<comment type="caution">
    <text evidence="2">The sequence shown here is derived from an EMBL/GenBank/DDBJ whole genome shotgun (WGS) entry which is preliminary data.</text>
</comment>
<keyword evidence="1" id="KW-1133">Transmembrane helix</keyword>
<accession>A0ABW0ADE1</accession>
<name>A0ABW0ADE1_9ACTN</name>
<dbReference type="Proteomes" id="UP001596160">
    <property type="component" value="Unassembled WGS sequence"/>
</dbReference>
<organism evidence="2 3">
    <name type="scientific">Streptomyces amakusaensis</name>
    <dbReference type="NCBI Taxonomy" id="67271"/>
    <lineage>
        <taxon>Bacteria</taxon>
        <taxon>Bacillati</taxon>
        <taxon>Actinomycetota</taxon>
        <taxon>Actinomycetes</taxon>
        <taxon>Kitasatosporales</taxon>
        <taxon>Streptomycetaceae</taxon>
        <taxon>Streptomyces</taxon>
    </lineage>
</organism>
<dbReference type="RefSeq" id="WP_344473482.1">
    <property type="nucleotide sequence ID" value="NZ_BAAASB010000003.1"/>
</dbReference>
<keyword evidence="1" id="KW-0472">Membrane</keyword>
<evidence type="ECO:0000313" key="2">
    <source>
        <dbReference type="EMBL" id="MFC5150946.1"/>
    </source>
</evidence>
<proteinExistence type="predicted"/>
<protein>
    <recommendedName>
        <fullName evidence="4">Integral membrane protein</fullName>
    </recommendedName>
</protein>
<keyword evidence="3" id="KW-1185">Reference proteome</keyword>
<evidence type="ECO:0000256" key="1">
    <source>
        <dbReference type="SAM" id="Phobius"/>
    </source>
</evidence>
<gene>
    <name evidence="2" type="ORF">ACFPRH_04280</name>
</gene>
<dbReference type="EMBL" id="JBHSKP010000002">
    <property type="protein sequence ID" value="MFC5150946.1"/>
    <property type="molecule type" value="Genomic_DNA"/>
</dbReference>
<evidence type="ECO:0000313" key="3">
    <source>
        <dbReference type="Proteomes" id="UP001596160"/>
    </source>
</evidence>
<keyword evidence="1" id="KW-0812">Transmembrane</keyword>
<sequence>MSAHEGREGGCLAAAVRLPVRMVVLVVVVPVRVLWELLAPLRPVVGRVLVFIGKLIFVWPWVGLWRYVLVPVWRYGVEWPAVRLHRYVLRYVVVIPLVWLWRRVLLPALRGLGRGMAWVFVRLVWRPLCWVVARVVAPPLKLLWRYVLAPVGREVLAALALAGRIGVRLARVVAAALVWCFGPVWRSAVRTARETAEQIRRALGAGSGR</sequence>
<feature type="transmembrane region" description="Helical" evidence="1">
    <location>
        <begin position="20"/>
        <end position="41"/>
    </location>
</feature>